<proteinExistence type="predicted"/>
<protein>
    <recommendedName>
        <fullName evidence="1">PARP catalytic domain-containing protein</fullName>
    </recommendedName>
</protein>
<dbReference type="InterPro" id="IPR012317">
    <property type="entry name" value="Poly(ADP-ribose)pol_cat_dom"/>
</dbReference>
<reference evidence="2 3" key="1">
    <citation type="submission" date="2014-04" db="EMBL/GenBank/DDBJ databases">
        <authorList>
            <consortium name="DOE Joint Genome Institute"/>
            <person name="Kuo A."/>
            <person name="Zuccaro A."/>
            <person name="Kohler A."/>
            <person name="Nagy L.G."/>
            <person name="Floudas D."/>
            <person name="Copeland A."/>
            <person name="Barry K.W."/>
            <person name="Cichocki N."/>
            <person name="Veneault-Fourrey C."/>
            <person name="LaButti K."/>
            <person name="Lindquist E.A."/>
            <person name="Lipzen A."/>
            <person name="Lundell T."/>
            <person name="Morin E."/>
            <person name="Murat C."/>
            <person name="Sun H."/>
            <person name="Tunlid A."/>
            <person name="Henrissat B."/>
            <person name="Grigoriev I.V."/>
            <person name="Hibbett D.S."/>
            <person name="Martin F."/>
            <person name="Nordberg H.P."/>
            <person name="Cantor M.N."/>
            <person name="Hua S.X."/>
        </authorList>
    </citation>
    <scope>NUCLEOTIDE SEQUENCE [LARGE SCALE GENOMIC DNA]</scope>
    <source>
        <strain evidence="2 3">MAFF 305830</strain>
    </source>
</reference>
<gene>
    <name evidence="2" type="ORF">M408DRAFT_329527</name>
</gene>
<evidence type="ECO:0000259" key="1">
    <source>
        <dbReference type="Pfam" id="PF00644"/>
    </source>
</evidence>
<keyword evidence="3" id="KW-1185">Reference proteome</keyword>
<dbReference type="PANTHER" id="PTHR31681">
    <property type="entry name" value="C2H2-LIKE ZINC FINGER PROTEIN"/>
    <property type="match status" value="1"/>
</dbReference>
<dbReference type="EMBL" id="KN824293">
    <property type="protein sequence ID" value="KIM28490.1"/>
    <property type="molecule type" value="Genomic_DNA"/>
</dbReference>
<dbReference type="OrthoDB" id="9514740at2759"/>
<dbReference type="Gene3D" id="6.20.320.10">
    <property type="match status" value="1"/>
</dbReference>
<reference evidence="3" key="2">
    <citation type="submission" date="2015-01" db="EMBL/GenBank/DDBJ databases">
        <title>Evolutionary Origins and Diversification of the Mycorrhizal Mutualists.</title>
        <authorList>
            <consortium name="DOE Joint Genome Institute"/>
            <consortium name="Mycorrhizal Genomics Consortium"/>
            <person name="Kohler A."/>
            <person name="Kuo A."/>
            <person name="Nagy L.G."/>
            <person name="Floudas D."/>
            <person name="Copeland A."/>
            <person name="Barry K.W."/>
            <person name="Cichocki N."/>
            <person name="Veneault-Fourrey C."/>
            <person name="LaButti K."/>
            <person name="Lindquist E.A."/>
            <person name="Lipzen A."/>
            <person name="Lundell T."/>
            <person name="Morin E."/>
            <person name="Murat C."/>
            <person name="Riley R."/>
            <person name="Ohm R."/>
            <person name="Sun H."/>
            <person name="Tunlid A."/>
            <person name="Henrissat B."/>
            <person name="Grigoriev I.V."/>
            <person name="Hibbett D.S."/>
            <person name="Martin F."/>
        </authorList>
    </citation>
    <scope>NUCLEOTIDE SEQUENCE [LARGE SCALE GENOMIC DNA]</scope>
    <source>
        <strain evidence="3">MAFF 305830</strain>
    </source>
</reference>
<dbReference type="Proteomes" id="UP000054097">
    <property type="component" value="Unassembled WGS sequence"/>
</dbReference>
<dbReference type="HOGENOM" id="CLU_039434_2_0_1"/>
<organism evidence="2 3">
    <name type="scientific">Serendipita vermifera MAFF 305830</name>
    <dbReference type="NCBI Taxonomy" id="933852"/>
    <lineage>
        <taxon>Eukaryota</taxon>
        <taxon>Fungi</taxon>
        <taxon>Dikarya</taxon>
        <taxon>Basidiomycota</taxon>
        <taxon>Agaricomycotina</taxon>
        <taxon>Agaricomycetes</taxon>
        <taxon>Sebacinales</taxon>
        <taxon>Serendipitaceae</taxon>
        <taxon>Serendipita</taxon>
    </lineage>
</organism>
<dbReference type="Gene3D" id="3.90.228.10">
    <property type="match status" value="1"/>
</dbReference>
<dbReference type="SUPFAM" id="SSF56399">
    <property type="entry name" value="ADP-ribosylation"/>
    <property type="match status" value="1"/>
</dbReference>
<dbReference type="AlphaFoldDB" id="A0A0C3AVB7"/>
<evidence type="ECO:0000313" key="2">
    <source>
        <dbReference type="EMBL" id="KIM28490.1"/>
    </source>
</evidence>
<dbReference type="Pfam" id="PF00644">
    <property type="entry name" value="PARP"/>
    <property type="match status" value="1"/>
</dbReference>
<dbReference type="PANTHER" id="PTHR31681:SF3">
    <property type="entry name" value="OS04G0690100 PROTEIN"/>
    <property type="match status" value="1"/>
</dbReference>
<feature type="domain" description="PARP catalytic" evidence="1">
    <location>
        <begin position="53"/>
        <end position="137"/>
    </location>
</feature>
<evidence type="ECO:0000313" key="3">
    <source>
        <dbReference type="Proteomes" id="UP000054097"/>
    </source>
</evidence>
<name>A0A0C3AVB7_SERVB</name>
<dbReference type="STRING" id="933852.A0A0C3AVB7"/>
<sequence length="146" mass="16372">MTEGNEQYRWYGATRECNVGDPDQGHLCTSASCATCYIIRHSYDVDKFAPCWGRFGKGISSSATSSKSHDYSTNLSHSPWTALFLNSVVIGNPYNTYEFIPGITHPPDGYDSIIGHPGTIINWDETVVYRNDAIQPLYLVFYRTSD</sequence>
<accession>A0A0C3AVB7</accession>
<dbReference type="GO" id="GO:0003950">
    <property type="term" value="F:NAD+ poly-ADP-ribosyltransferase activity"/>
    <property type="evidence" value="ECO:0007669"/>
    <property type="project" value="InterPro"/>
</dbReference>